<evidence type="ECO:0000313" key="2">
    <source>
        <dbReference type="Proteomes" id="UP000236732"/>
    </source>
</evidence>
<proteinExistence type="predicted"/>
<protein>
    <submittedName>
        <fullName evidence="1">Uncharacterized protein</fullName>
    </submittedName>
</protein>
<organism evidence="1 2">
    <name type="scientific">Nonomuraea solani</name>
    <dbReference type="NCBI Taxonomy" id="1144553"/>
    <lineage>
        <taxon>Bacteria</taxon>
        <taxon>Bacillati</taxon>
        <taxon>Actinomycetota</taxon>
        <taxon>Actinomycetes</taxon>
        <taxon>Streptosporangiales</taxon>
        <taxon>Streptosporangiaceae</taxon>
        <taxon>Nonomuraea</taxon>
    </lineage>
</organism>
<dbReference type="Proteomes" id="UP000236732">
    <property type="component" value="Unassembled WGS sequence"/>
</dbReference>
<gene>
    <name evidence="1" type="ORF">SAMN05444920_116228</name>
</gene>
<dbReference type="RefSeq" id="WP_103961636.1">
    <property type="nucleotide sequence ID" value="NZ_FNVT01000016.1"/>
</dbReference>
<dbReference type="AlphaFoldDB" id="A0A1H6ESX0"/>
<dbReference type="EMBL" id="FNVT01000016">
    <property type="protein sequence ID" value="SEH00493.1"/>
    <property type="molecule type" value="Genomic_DNA"/>
</dbReference>
<keyword evidence="2" id="KW-1185">Reference proteome</keyword>
<sequence length="95" mass="11139">MEIITDCISPHVGKVREGYMRLVWRETSKIKERARVVAWSCHCRSAVYELCRAGGQSYIRRTDYDEKGETVYETYRWSFIKASEVWAALLEGRTV</sequence>
<dbReference type="OrthoDB" id="3539821at2"/>
<name>A0A1H6ESX0_9ACTN</name>
<accession>A0A1H6ESX0</accession>
<reference evidence="1 2" key="1">
    <citation type="submission" date="2016-10" db="EMBL/GenBank/DDBJ databases">
        <authorList>
            <person name="de Groot N.N."/>
        </authorList>
    </citation>
    <scope>NUCLEOTIDE SEQUENCE [LARGE SCALE GENOMIC DNA]</scope>
    <source>
        <strain evidence="1 2">CGMCC 4.7037</strain>
    </source>
</reference>
<evidence type="ECO:0000313" key="1">
    <source>
        <dbReference type="EMBL" id="SEH00493.1"/>
    </source>
</evidence>